<evidence type="ECO:0000313" key="2">
    <source>
        <dbReference type="EMBL" id="CAG9180618.1"/>
    </source>
</evidence>
<dbReference type="PROSITE" id="PS50042">
    <property type="entry name" value="CNMP_BINDING_3"/>
    <property type="match status" value="1"/>
</dbReference>
<dbReference type="Proteomes" id="UP000701702">
    <property type="component" value="Unassembled WGS sequence"/>
</dbReference>
<accession>A0ABN7Z5Z0</accession>
<dbReference type="InterPro" id="IPR018490">
    <property type="entry name" value="cNMP-bd_dom_sf"/>
</dbReference>
<dbReference type="InterPro" id="IPR014710">
    <property type="entry name" value="RmlC-like_jellyroll"/>
</dbReference>
<feature type="domain" description="Cyclic nucleotide-binding" evidence="1">
    <location>
        <begin position="31"/>
        <end position="135"/>
    </location>
</feature>
<dbReference type="InterPro" id="IPR000595">
    <property type="entry name" value="cNMP-bd_dom"/>
</dbReference>
<name>A0ABN7Z5Z0_9BURK</name>
<keyword evidence="3" id="KW-1185">Reference proteome</keyword>
<evidence type="ECO:0000259" key="1">
    <source>
        <dbReference type="PROSITE" id="PS50042"/>
    </source>
</evidence>
<dbReference type="RefSeq" id="WP_224005948.1">
    <property type="nucleotide sequence ID" value="NZ_CAJZAF010000027.1"/>
</dbReference>
<comment type="caution">
    <text evidence="2">The sequence shown here is derived from an EMBL/GenBank/DDBJ whole genome shotgun (WGS) entry which is preliminary data.</text>
</comment>
<reference evidence="2 3" key="1">
    <citation type="submission" date="2021-08" db="EMBL/GenBank/DDBJ databases">
        <authorList>
            <person name="Peeters C."/>
        </authorList>
    </citation>
    <scope>NUCLEOTIDE SEQUENCE [LARGE SCALE GENOMIC DNA]</scope>
    <source>
        <strain evidence="2 3">LMG 23994</strain>
    </source>
</reference>
<dbReference type="SUPFAM" id="SSF51206">
    <property type="entry name" value="cAMP-binding domain-like"/>
    <property type="match status" value="1"/>
</dbReference>
<evidence type="ECO:0000313" key="3">
    <source>
        <dbReference type="Proteomes" id="UP000701702"/>
    </source>
</evidence>
<proteinExistence type="predicted"/>
<organism evidence="2 3">
    <name type="scientific">Cupriavidus pinatubonensis</name>
    <dbReference type="NCBI Taxonomy" id="248026"/>
    <lineage>
        <taxon>Bacteria</taxon>
        <taxon>Pseudomonadati</taxon>
        <taxon>Pseudomonadota</taxon>
        <taxon>Betaproteobacteria</taxon>
        <taxon>Burkholderiales</taxon>
        <taxon>Burkholderiaceae</taxon>
        <taxon>Cupriavidus</taxon>
    </lineage>
</organism>
<dbReference type="InterPro" id="IPR035897">
    <property type="entry name" value="Toll_tir_struct_dom_sf"/>
</dbReference>
<gene>
    <name evidence="2" type="ORF">LMG23994_04460</name>
</gene>
<dbReference type="Pfam" id="PF10137">
    <property type="entry name" value="CAP12-PCTIR_TIR"/>
    <property type="match status" value="1"/>
</dbReference>
<dbReference type="Gene3D" id="3.40.50.10140">
    <property type="entry name" value="Toll/interleukin-1 receptor homology (TIR) domain"/>
    <property type="match status" value="1"/>
</dbReference>
<dbReference type="EMBL" id="CAJZAF010000027">
    <property type="protein sequence ID" value="CAG9180618.1"/>
    <property type="molecule type" value="Genomic_DNA"/>
</dbReference>
<dbReference type="SMART" id="SM00100">
    <property type="entry name" value="cNMP"/>
    <property type="match status" value="1"/>
</dbReference>
<protein>
    <recommendedName>
        <fullName evidence="1">Cyclic nucleotide-binding domain-containing protein</fullName>
    </recommendedName>
</protein>
<dbReference type="InterPro" id="IPR019302">
    <property type="entry name" value="CAP12/PCTIR_TIR_dom"/>
</dbReference>
<sequence>MKSRFGNRDDLIDALLGQRIILGNTEIAAAFADAGEVVEYAAGKTLITQGDSDRDLYFLLVGSVQVIINGLRILVREAGVTVGEMSALHPGIARSATLEANETTVALKVGHTALQEIADQHPAVWKRLAKDLAGRLEQRNKFVQRSNTLPHVFMICSKEALDIAEEIRLGLSHEKFFVELWSDDKIFPAGAYPIEALEAKVTESDFGIAIAEPDDIVRSRERQQKAPRDNVIFELGFFMSRLGRNRTILLVPKGEDIKLPSDFKGITPLTYTGEPKDPNLSTLLGPTIHQIKKIIRERGIRSSLIEAK</sequence>
<dbReference type="Pfam" id="PF00027">
    <property type="entry name" value="cNMP_binding"/>
    <property type="match status" value="1"/>
</dbReference>
<dbReference type="Gene3D" id="2.60.120.10">
    <property type="entry name" value="Jelly Rolls"/>
    <property type="match status" value="1"/>
</dbReference>
<dbReference type="CDD" id="cd00038">
    <property type="entry name" value="CAP_ED"/>
    <property type="match status" value="1"/>
</dbReference>